<dbReference type="GO" id="GO:0005524">
    <property type="term" value="F:ATP binding"/>
    <property type="evidence" value="ECO:0007669"/>
    <property type="project" value="UniProtKB-KW"/>
</dbReference>
<keyword evidence="3" id="KW-0547">Nucleotide-binding</keyword>
<protein>
    <submittedName>
        <fullName evidence="6">ABC transporter, ATPase subunit</fullName>
    </submittedName>
</protein>
<feature type="domain" description="ABC transporter" evidence="5">
    <location>
        <begin position="4"/>
        <end position="233"/>
    </location>
</feature>
<dbReference type="PROSITE" id="PS50893">
    <property type="entry name" value="ABC_TRANSPORTER_2"/>
    <property type="match status" value="1"/>
</dbReference>
<dbReference type="Proteomes" id="UP000034127">
    <property type="component" value="Unassembled WGS sequence"/>
</dbReference>
<dbReference type="InterPro" id="IPR003439">
    <property type="entry name" value="ABC_transporter-like_ATP-bd"/>
</dbReference>
<evidence type="ECO:0000313" key="6">
    <source>
        <dbReference type="EMBL" id="KKP67001.1"/>
    </source>
</evidence>
<reference evidence="6 7" key="1">
    <citation type="journal article" date="2015" name="Nature">
        <title>rRNA introns, odd ribosomes, and small enigmatic genomes across a large radiation of phyla.</title>
        <authorList>
            <person name="Brown C.T."/>
            <person name="Hug L.A."/>
            <person name="Thomas B.C."/>
            <person name="Sharon I."/>
            <person name="Castelle C.J."/>
            <person name="Singh A."/>
            <person name="Wilkins M.J."/>
            <person name="Williams K.H."/>
            <person name="Banfield J.F."/>
        </authorList>
    </citation>
    <scope>NUCLEOTIDE SEQUENCE [LARGE SCALE GENOMIC DNA]</scope>
</reference>
<dbReference type="GO" id="GO:0016887">
    <property type="term" value="F:ATP hydrolysis activity"/>
    <property type="evidence" value="ECO:0007669"/>
    <property type="project" value="InterPro"/>
</dbReference>
<dbReference type="AlphaFoldDB" id="A0A0G0BTB5"/>
<gene>
    <name evidence="6" type="ORF">UR63_C0025G0008</name>
</gene>
<dbReference type="PANTHER" id="PTHR42711:SF5">
    <property type="entry name" value="ABC TRANSPORTER ATP-BINDING PROTEIN NATA"/>
    <property type="match status" value="1"/>
</dbReference>
<dbReference type="SMART" id="SM00382">
    <property type="entry name" value="AAA"/>
    <property type="match status" value="1"/>
</dbReference>
<dbReference type="EMBL" id="LBPX01000025">
    <property type="protein sequence ID" value="KKP67001.1"/>
    <property type="molecule type" value="Genomic_DNA"/>
</dbReference>
<keyword evidence="4" id="KW-0067">ATP-binding</keyword>
<dbReference type="CDD" id="cd03230">
    <property type="entry name" value="ABC_DR_subfamily_A"/>
    <property type="match status" value="1"/>
</dbReference>
<dbReference type="Pfam" id="PF00005">
    <property type="entry name" value="ABC_tran"/>
    <property type="match status" value="1"/>
</dbReference>
<keyword evidence="2" id="KW-0813">Transport</keyword>
<evidence type="ECO:0000256" key="2">
    <source>
        <dbReference type="ARBA" id="ARBA00022448"/>
    </source>
</evidence>
<comment type="similarity">
    <text evidence="1">Belongs to the ABC transporter superfamily.</text>
</comment>
<dbReference type="SUPFAM" id="SSF52540">
    <property type="entry name" value="P-loop containing nucleoside triphosphate hydrolases"/>
    <property type="match status" value="1"/>
</dbReference>
<dbReference type="InterPro" id="IPR003593">
    <property type="entry name" value="AAA+_ATPase"/>
</dbReference>
<comment type="caution">
    <text evidence="6">The sequence shown here is derived from an EMBL/GenBank/DDBJ whole genome shotgun (WGS) entry which is preliminary data.</text>
</comment>
<evidence type="ECO:0000256" key="3">
    <source>
        <dbReference type="ARBA" id="ARBA00022741"/>
    </source>
</evidence>
<evidence type="ECO:0000256" key="4">
    <source>
        <dbReference type="ARBA" id="ARBA00022840"/>
    </source>
</evidence>
<sequence>MNVFEIKKLTKKFGRALAVNNISFALKKGEILGLLGPNGAGKTTTIQMLLGITTPDSGQILYFGKEFFSNKGDCLSRINYASAFNTLQGRETVSENLTISALLYEVTDYKKKIKELVNYFGMSELVNARYNNLSSGEKTRTNLIKALLNSPEILLLDEPTASLDPDIADKTLQMIEKLRADHKVSILYTSHNMKEVDRICDRVIFLNHGKIEAEDTPLNLTKRIDEASLRLTYDAKQILVKSYLEKNKHKYKFEGDDTVIIETKEKHIANIIFGLSGENVWITNIEIEKPTLEDVFIKISRNK</sequence>
<evidence type="ECO:0000256" key="1">
    <source>
        <dbReference type="ARBA" id="ARBA00005417"/>
    </source>
</evidence>
<evidence type="ECO:0000313" key="7">
    <source>
        <dbReference type="Proteomes" id="UP000034127"/>
    </source>
</evidence>
<organism evidence="6 7">
    <name type="scientific">Candidatus Roizmanbacteria bacterium GW2011_GWC2_35_12</name>
    <dbReference type="NCBI Taxonomy" id="1618485"/>
    <lineage>
        <taxon>Bacteria</taxon>
        <taxon>Candidatus Roizmaniibacteriota</taxon>
    </lineage>
</organism>
<name>A0A0G0BTB5_9BACT</name>
<evidence type="ECO:0000259" key="5">
    <source>
        <dbReference type="PROSITE" id="PS50893"/>
    </source>
</evidence>
<dbReference type="InterPro" id="IPR050763">
    <property type="entry name" value="ABC_transporter_ATP-binding"/>
</dbReference>
<accession>A0A0G0BTB5</accession>
<proteinExistence type="inferred from homology"/>
<dbReference type="InterPro" id="IPR027417">
    <property type="entry name" value="P-loop_NTPase"/>
</dbReference>
<dbReference type="PANTHER" id="PTHR42711">
    <property type="entry name" value="ABC TRANSPORTER ATP-BINDING PROTEIN"/>
    <property type="match status" value="1"/>
</dbReference>
<dbReference type="Gene3D" id="3.40.50.300">
    <property type="entry name" value="P-loop containing nucleotide triphosphate hydrolases"/>
    <property type="match status" value="1"/>
</dbReference>